<evidence type="ECO:0008006" key="3">
    <source>
        <dbReference type="Google" id="ProtNLM"/>
    </source>
</evidence>
<reference evidence="1 2" key="1">
    <citation type="journal article" date="2016" name="Nat. Commun.">
        <title>Thousands of microbial genomes shed light on interconnected biogeochemical processes in an aquifer system.</title>
        <authorList>
            <person name="Anantharaman K."/>
            <person name="Brown C.T."/>
            <person name="Hug L.A."/>
            <person name="Sharon I."/>
            <person name="Castelle C.J."/>
            <person name="Probst A.J."/>
            <person name="Thomas B.C."/>
            <person name="Singh A."/>
            <person name="Wilkins M.J."/>
            <person name="Karaoz U."/>
            <person name="Brodie E.L."/>
            <person name="Williams K.H."/>
            <person name="Hubbard S.S."/>
            <person name="Banfield J.F."/>
        </authorList>
    </citation>
    <scope>NUCLEOTIDE SEQUENCE [LARGE SCALE GENOMIC DNA]</scope>
</reference>
<dbReference type="EMBL" id="MGHU01000041">
    <property type="protein sequence ID" value="OGM76894.1"/>
    <property type="molecule type" value="Genomic_DNA"/>
</dbReference>
<dbReference type="Proteomes" id="UP000179241">
    <property type="component" value="Unassembled WGS sequence"/>
</dbReference>
<dbReference type="Pfam" id="PF12441">
    <property type="entry name" value="CopG_antitoxin"/>
    <property type="match status" value="1"/>
</dbReference>
<dbReference type="AlphaFoldDB" id="A0A1F8CKX1"/>
<organism evidence="1 2">
    <name type="scientific">Candidatus Woesebacteria bacterium RIFOXYA1_FULL_43_9</name>
    <dbReference type="NCBI Taxonomy" id="1802534"/>
    <lineage>
        <taxon>Bacteria</taxon>
        <taxon>Candidatus Woeseibacteriota</taxon>
    </lineage>
</organism>
<protein>
    <recommendedName>
        <fullName evidence="3">Antitoxin</fullName>
    </recommendedName>
</protein>
<proteinExistence type="predicted"/>
<name>A0A1F8CKX1_9BACT</name>
<evidence type="ECO:0000313" key="1">
    <source>
        <dbReference type="EMBL" id="OGM76894.1"/>
    </source>
</evidence>
<comment type="caution">
    <text evidence="1">The sequence shown here is derived from an EMBL/GenBank/DDBJ whole genome shotgun (WGS) entry which is preliminary data.</text>
</comment>
<accession>A0A1F8CKX1</accession>
<dbReference type="InterPro" id="IPR022148">
    <property type="entry name" value="CopG_antitoxin"/>
</dbReference>
<gene>
    <name evidence="1" type="ORF">A2188_00220</name>
</gene>
<evidence type="ECO:0000313" key="2">
    <source>
        <dbReference type="Proteomes" id="UP000179241"/>
    </source>
</evidence>
<sequence>MKYYELTKEEEKLLKEVEAGEWKPVKNLRKAKSDLMSVAKNTLNKTKNINIRLSEKVVIKLRSKAIEEGIPYQTLVSSVLHKFANA</sequence>